<dbReference type="GO" id="GO:0005634">
    <property type="term" value="C:nucleus"/>
    <property type="evidence" value="ECO:0007669"/>
    <property type="project" value="TreeGrafter"/>
</dbReference>
<dbReference type="InterPro" id="IPR051976">
    <property type="entry name" value="Synaptopodin_domain"/>
</dbReference>
<feature type="compositionally biased region" description="Pro residues" evidence="5">
    <location>
        <begin position="225"/>
        <end position="234"/>
    </location>
</feature>
<evidence type="ECO:0008006" key="8">
    <source>
        <dbReference type="Google" id="ProtNLM"/>
    </source>
</evidence>
<feature type="compositionally biased region" description="Polar residues" evidence="5">
    <location>
        <begin position="39"/>
        <end position="54"/>
    </location>
</feature>
<feature type="compositionally biased region" description="Low complexity" evidence="5">
    <location>
        <begin position="235"/>
        <end position="256"/>
    </location>
</feature>
<evidence type="ECO:0000256" key="1">
    <source>
        <dbReference type="ARBA" id="ARBA00004496"/>
    </source>
</evidence>
<evidence type="ECO:0000313" key="6">
    <source>
        <dbReference type="EMBL" id="KAK5875934.1"/>
    </source>
</evidence>
<dbReference type="PANTHER" id="PTHR24217">
    <property type="entry name" value="PUTATIVE-RELATED"/>
    <property type="match status" value="1"/>
</dbReference>
<dbReference type="GO" id="GO:0030018">
    <property type="term" value="C:Z disc"/>
    <property type="evidence" value="ECO:0007669"/>
    <property type="project" value="TreeGrafter"/>
</dbReference>
<evidence type="ECO:0000313" key="7">
    <source>
        <dbReference type="Proteomes" id="UP001335648"/>
    </source>
</evidence>
<feature type="compositionally biased region" description="Low complexity" evidence="5">
    <location>
        <begin position="213"/>
        <end position="224"/>
    </location>
</feature>
<dbReference type="GO" id="GO:0003779">
    <property type="term" value="F:actin binding"/>
    <property type="evidence" value="ECO:0007669"/>
    <property type="project" value="TreeGrafter"/>
</dbReference>
<comment type="subcellular location">
    <subcellularLocation>
        <location evidence="1">Cytoplasm</location>
    </subcellularLocation>
</comment>
<comment type="similarity">
    <text evidence="4">Belongs to the synaptopodin family.</text>
</comment>
<feature type="region of interest" description="Disordered" evidence="5">
    <location>
        <begin position="307"/>
        <end position="340"/>
    </location>
</feature>
<dbReference type="Proteomes" id="UP001335648">
    <property type="component" value="Unassembled WGS sequence"/>
</dbReference>
<feature type="region of interest" description="Disordered" evidence="5">
    <location>
        <begin position="163"/>
        <end position="256"/>
    </location>
</feature>
<feature type="compositionally biased region" description="Polar residues" evidence="5">
    <location>
        <begin position="310"/>
        <end position="337"/>
    </location>
</feature>
<feature type="compositionally biased region" description="Pro residues" evidence="5">
    <location>
        <begin position="184"/>
        <end position="194"/>
    </location>
</feature>
<feature type="region of interest" description="Disordered" evidence="5">
    <location>
        <begin position="383"/>
        <end position="418"/>
    </location>
</feature>
<feature type="region of interest" description="Disordered" evidence="5">
    <location>
        <begin position="1"/>
        <end position="90"/>
    </location>
</feature>
<sequence length="489" mass="53983">MFAKRQSRMEKYVVDSETVEANKATRAPSPVASLPNEWKYTSSVRAPPSRSYNPILSPWNPPSKQPPSTSPTIKAKKKDQGKPKPAPKPLNVIDVMKHQPYQLDSSLFTFGPAVEAAKAAQAKLECSPPNPPVENQPIRYDQMAPVQQTGPYNTLYPQQGYGMPMQPMMHDGHYQQNPANIYPPSNPYQQPPAGPYQQPYNQPYQQPGPPAYHPQAPQSPNQPYQHPPQPPQAPYQPANSPPYMAAPSVPYQQQPPSSFVVSSFTVAARPESALGGPAAAPKPKFMAKKSSAQAFGRSYSLSPLARVPSMGQQSVSAASQKPQARASTAPPTSQTSWLEKGRRPIMPWEAASRHPLGLVDEAFCLQNLHQSLATNIRLAAQRKKLPEPPEKWKACSSYQAPQRTGSQTWSQSRTQSRGPLPWFGSLTRSSAPVPAEPAGYRSLPRQWQPQRAVTQEPLGSSGSSFMFNRATEKKTYKSVYTGNIWSWKR</sequence>
<name>A0AAN8GCJ7_9TELE</name>
<keyword evidence="3" id="KW-0597">Phosphoprotein</keyword>
<organism evidence="6 7">
    <name type="scientific">Champsocephalus esox</name>
    <name type="common">pike icefish</name>
    <dbReference type="NCBI Taxonomy" id="159716"/>
    <lineage>
        <taxon>Eukaryota</taxon>
        <taxon>Metazoa</taxon>
        <taxon>Chordata</taxon>
        <taxon>Craniata</taxon>
        <taxon>Vertebrata</taxon>
        <taxon>Euteleostomi</taxon>
        <taxon>Actinopterygii</taxon>
        <taxon>Neopterygii</taxon>
        <taxon>Teleostei</taxon>
        <taxon>Neoteleostei</taxon>
        <taxon>Acanthomorphata</taxon>
        <taxon>Eupercaria</taxon>
        <taxon>Perciformes</taxon>
        <taxon>Notothenioidei</taxon>
        <taxon>Channichthyidae</taxon>
        <taxon>Champsocephalus</taxon>
    </lineage>
</organism>
<dbReference type="AlphaFoldDB" id="A0AAN8GCJ7"/>
<evidence type="ECO:0000256" key="3">
    <source>
        <dbReference type="ARBA" id="ARBA00022553"/>
    </source>
</evidence>
<accession>A0AAN8GCJ7</accession>
<feature type="compositionally biased region" description="Low complexity" evidence="5">
    <location>
        <begin position="195"/>
        <end position="205"/>
    </location>
</feature>
<gene>
    <name evidence="6" type="ORF">CesoFtcFv8_026958</name>
</gene>
<feature type="compositionally biased region" description="Pro residues" evidence="5">
    <location>
        <begin position="59"/>
        <end position="69"/>
    </location>
</feature>
<evidence type="ECO:0000256" key="5">
    <source>
        <dbReference type="SAM" id="MobiDB-lite"/>
    </source>
</evidence>
<protein>
    <recommendedName>
        <fullName evidence="8">Synaptopodin 2</fullName>
    </recommendedName>
</protein>
<feature type="region of interest" description="Disordered" evidence="5">
    <location>
        <begin position="273"/>
        <end position="292"/>
    </location>
</feature>
<dbReference type="PANTHER" id="PTHR24217:SF9">
    <property type="entry name" value="SYNAPTOPODIN-2"/>
    <property type="match status" value="1"/>
</dbReference>
<evidence type="ECO:0000256" key="2">
    <source>
        <dbReference type="ARBA" id="ARBA00022490"/>
    </source>
</evidence>
<evidence type="ECO:0000256" key="4">
    <source>
        <dbReference type="ARBA" id="ARBA00038161"/>
    </source>
</evidence>
<reference evidence="6 7" key="1">
    <citation type="journal article" date="2023" name="Mol. Biol. Evol.">
        <title>Genomics of Secondarily Temperate Adaptation in the Only Non-Antarctic Icefish.</title>
        <authorList>
            <person name="Rivera-Colon A.G."/>
            <person name="Rayamajhi N."/>
            <person name="Minhas B.F."/>
            <person name="Madrigal G."/>
            <person name="Bilyk K.T."/>
            <person name="Yoon V."/>
            <person name="Hune M."/>
            <person name="Gregory S."/>
            <person name="Cheng C.H.C."/>
            <person name="Catchen J.M."/>
        </authorList>
    </citation>
    <scope>NUCLEOTIDE SEQUENCE [LARGE SCALE GENOMIC DNA]</scope>
    <source>
        <strain evidence="6">JC2023a</strain>
    </source>
</reference>
<keyword evidence="2" id="KW-0963">Cytoplasm</keyword>
<feature type="compositionally biased region" description="Low complexity" evidence="5">
    <location>
        <begin position="402"/>
        <end position="418"/>
    </location>
</feature>
<dbReference type="GO" id="GO:0032233">
    <property type="term" value="P:positive regulation of actin filament bundle assembly"/>
    <property type="evidence" value="ECO:0007669"/>
    <property type="project" value="TreeGrafter"/>
</dbReference>
<comment type="caution">
    <text evidence="6">The sequence shown here is derived from an EMBL/GenBank/DDBJ whole genome shotgun (WGS) entry which is preliminary data.</text>
</comment>
<keyword evidence="7" id="KW-1185">Reference proteome</keyword>
<dbReference type="GO" id="GO:0015629">
    <property type="term" value="C:actin cytoskeleton"/>
    <property type="evidence" value="ECO:0007669"/>
    <property type="project" value="TreeGrafter"/>
</dbReference>
<dbReference type="EMBL" id="JAULUE010002068">
    <property type="protein sequence ID" value="KAK5875934.1"/>
    <property type="molecule type" value="Genomic_DNA"/>
</dbReference>
<feature type="compositionally biased region" description="Basic and acidic residues" evidence="5">
    <location>
        <begin position="384"/>
        <end position="393"/>
    </location>
</feature>
<proteinExistence type="inferred from homology"/>